<reference evidence="2 3" key="1">
    <citation type="submission" date="2019-12" db="EMBL/GenBank/DDBJ databases">
        <title>Whole-genome sequencing of Allorhizobium vitis.</title>
        <authorList>
            <person name="Gan H.M."/>
            <person name="Szegedi E."/>
            <person name="Burr T."/>
            <person name="Savka M.A."/>
        </authorList>
    </citation>
    <scope>NUCLEOTIDE SEQUENCE [LARGE SCALE GENOMIC DNA]</scope>
    <source>
        <strain evidence="2 3">CG989</strain>
    </source>
</reference>
<dbReference type="Proteomes" id="UP000436692">
    <property type="component" value="Unassembled WGS sequence"/>
</dbReference>
<dbReference type="InterPro" id="IPR027417">
    <property type="entry name" value="P-loop_NTPase"/>
</dbReference>
<gene>
    <name evidence="2" type="ORF">GOZ95_13605</name>
</gene>
<dbReference type="AlphaFoldDB" id="A0AAE4WEJ4"/>
<dbReference type="RefSeq" id="WP_156549724.1">
    <property type="nucleotide sequence ID" value="NZ_JABAEJ010000007.1"/>
</dbReference>
<evidence type="ECO:0000313" key="3">
    <source>
        <dbReference type="Proteomes" id="UP000436692"/>
    </source>
</evidence>
<evidence type="ECO:0000313" key="2">
    <source>
        <dbReference type="EMBL" id="MUZ58490.1"/>
    </source>
</evidence>
<organism evidence="2 3">
    <name type="scientific">Agrobacterium vitis</name>
    <name type="common">Rhizobium vitis</name>
    <dbReference type="NCBI Taxonomy" id="373"/>
    <lineage>
        <taxon>Bacteria</taxon>
        <taxon>Pseudomonadati</taxon>
        <taxon>Pseudomonadota</taxon>
        <taxon>Alphaproteobacteria</taxon>
        <taxon>Hyphomicrobiales</taxon>
        <taxon>Rhizobiaceae</taxon>
        <taxon>Rhizobium/Agrobacterium group</taxon>
        <taxon>Agrobacterium</taxon>
    </lineage>
</organism>
<protein>
    <submittedName>
        <fullName evidence="2">AAA family ATPase</fullName>
    </submittedName>
</protein>
<sequence length="312" mass="35472">MIPVPTDMVFETPEDRERASRLPIPTRQHLIKYLRIPYRTYNLGLAMIATLHRPADHGTPNLGVVGGLLGESGSGKTVICEAYANRYPPRDGDVGMEFPVLHISASLGMNRERLGNKIKRATSSPHRILSREDPFDWSVERVLKCKTEHLILDDAQFMFFNQRSSQLAAEMYGFVKDVVDTRMVTILLVGEPDIDKFVYDIPAFVRRAYRSETLKPLTSSPQELEFFGDVLRSIDKRLPFSAPSRLENYREHFHRYSGGQIGRVMNIVEAAGYLALNDLSACILVEHLREAVRTRIRPGDDIDYFGYKAGRN</sequence>
<comment type="caution">
    <text evidence="2">The sequence shown here is derived from an EMBL/GenBank/DDBJ whole genome shotgun (WGS) entry which is preliminary data.</text>
</comment>
<name>A0AAE4WEJ4_AGRVI</name>
<dbReference type="EMBL" id="WPHM01000006">
    <property type="protein sequence ID" value="MUZ58490.1"/>
    <property type="molecule type" value="Genomic_DNA"/>
</dbReference>
<dbReference type="InterPro" id="IPR049945">
    <property type="entry name" value="AAA_22"/>
</dbReference>
<feature type="domain" description="ORC1/DEAH AAA+ ATPase" evidence="1">
    <location>
        <begin position="68"/>
        <end position="196"/>
    </location>
</feature>
<proteinExistence type="predicted"/>
<dbReference type="SUPFAM" id="SSF52540">
    <property type="entry name" value="P-loop containing nucleoside triphosphate hydrolases"/>
    <property type="match status" value="1"/>
</dbReference>
<evidence type="ECO:0000259" key="1">
    <source>
        <dbReference type="Pfam" id="PF13401"/>
    </source>
</evidence>
<dbReference type="Gene3D" id="3.40.50.300">
    <property type="entry name" value="P-loop containing nucleotide triphosphate hydrolases"/>
    <property type="match status" value="1"/>
</dbReference>
<dbReference type="Pfam" id="PF13401">
    <property type="entry name" value="AAA_22"/>
    <property type="match status" value="1"/>
</dbReference>
<dbReference type="GO" id="GO:0016887">
    <property type="term" value="F:ATP hydrolysis activity"/>
    <property type="evidence" value="ECO:0007669"/>
    <property type="project" value="InterPro"/>
</dbReference>
<accession>A0AAE4WEJ4</accession>